<evidence type="ECO:0000313" key="6">
    <source>
        <dbReference type="EMBL" id="OGL42396.1"/>
    </source>
</evidence>
<dbReference type="InterPro" id="IPR012206">
    <property type="entry name" value="Fd_FixX"/>
</dbReference>
<protein>
    <submittedName>
        <fullName evidence="6">Uncharacterized protein</fullName>
    </submittedName>
</protein>
<keyword evidence="3" id="KW-0249">Electron transport</keyword>
<comment type="caution">
    <text evidence="6">The sequence shown here is derived from an EMBL/GenBank/DDBJ whole genome shotgun (WGS) entry which is preliminary data.</text>
</comment>
<keyword evidence="1" id="KW-0813">Transport</keyword>
<evidence type="ECO:0000256" key="5">
    <source>
        <dbReference type="ARBA" id="ARBA00023014"/>
    </source>
</evidence>
<keyword evidence="4" id="KW-0408">Iron</keyword>
<evidence type="ECO:0000256" key="1">
    <source>
        <dbReference type="ARBA" id="ARBA00022448"/>
    </source>
</evidence>
<gene>
    <name evidence="6" type="ORF">A2161_11975</name>
</gene>
<keyword evidence="5" id="KW-0411">Iron-sulfur</keyword>
<feature type="non-terminal residue" evidence="6">
    <location>
        <position position="78"/>
    </location>
</feature>
<keyword evidence="2" id="KW-0479">Metal-binding</keyword>
<accession>A0A1F7RLE5</accession>
<sequence length="78" mass="9221">MTDFKEFLKEPKKLTLEDRLYLVKRKLDKVTHIKVDQEEFKKDAHPAILFICPAKVYERNEETGECIVNFENCLECGT</sequence>
<dbReference type="Proteomes" id="UP000179266">
    <property type="component" value="Unassembled WGS sequence"/>
</dbReference>
<dbReference type="EMBL" id="MGDD01000327">
    <property type="protein sequence ID" value="OGL42396.1"/>
    <property type="molecule type" value="Genomic_DNA"/>
</dbReference>
<proteinExistence type="predicted"/>
<evidence type="ECO:0000313" key="7">
    <source>
        <dbReference type="Proteomes" id="UP000179266"/>
    </source>
</evidence>
<name>A0A1F7RLE5_9BACT</name>
<dbReference type="PANTHER" id="PTHR43082:SF3">
    <property type="entry name" value="FERREDOXIN-LIKE PROTEIN YDIT"/>
    <property type="match status" value="1"/>
</dbReference>
<evidence type="ECO:0000256" key="4">
    <source>
        <dbReference type="ARBA" id="ARBA00023004"/>
    </source>
</evidence>
<reference evidence="6 7" key="1">
    <citation type="journal article" date="2016" name="Nat. Commun.">
        <title>Thousands of microbial genomes shed light on interconnected biogeochemical processes in an aquifer system.</title>
        <authorList>
            <person name="Anantharaman K."/>
            <person name="Brown C.T."/>
            <person name="Hug L.A."/>
            <person name="Sharon I."/>
            <person name="Castelle C.J."/>
            <person name="Probst A.J."/>
            <person name="Thomas B.C."/>
            <person name="Singh A."/>
            <person name="Wilkins M.J."/>
            <person name="Karaoz U."/>
            <person name="Brodie E.L."/>
            <person name="Williams K.H."/>
            <person name="Hubbard S.S."/>
            <person name="Banfield J.F."/>
        </authorList>
    </citation>
    <scope>NUCLEOTIDE SEQUENCE [LARGE SCALE GENOMIC DNA]</scope>
</reference>
<dbReference type="GO" id="GO:0051536">
    <property type="term" value="F:iron-sulfur cluster binding"/>
    <property type="evidence" value="ECO:0007669"/>
    <property type="project" value="UniProtKB-KW"/>
</dbReference>
<evidence type="ECO:0000256" key="2">
    <source>
        <dbReference type="ARBA" id="ARBA00022723"/>
    </source>
</evidence>
<organism evidence="6 7">
    <name type="scientific">Candidatus Schekmanbacteria bacterium RBG_13_48_7</name>
    <dbReference type="NCBI Taxonomy" id="1817878"/>
    <lineage>
        <taxon>Bacteria</taxon>
        <taxon>Candidatus Schekmaniibacteriota</taxon>
    </lineage>
</organism>
<dbReference type="GO" id="GO:0005506">
    <property type="term" value="F:iron ion binding"/>
    <property type="evidence" value="ECO:0007669"/>
    <property type="project" value="InterPro"/>
</dbReference>
<dbReference type="PANTHER" id="PTHR43082">
    <property type="entry name" value="FERREDOXIN-LIKE"/>
    <property type="match status" value="1"/>
</dbReference>
<dbReference type="SUPFAM" id="SSF54862">
    <property type="entry name" value="4Fe-4S ferredoxins"/>
    <property type="match status" value="1"/>
</dbReference>
<dbReference type="Gene3D" id="3.30.70.20">
    <property type="match status" value="1"/>
</dbReference>
<evidence type="ECO:0000256" key="3">
    <source>
        <dbReference type="ARBA" id="ARBA00022982"/>
    </source>
</evidence>
<dbReference type="AlphaFoldDB" id="A0A1F7RLE5"/>